<dbReference type="Proteomes" id="UP001386437">
    <property type="component" value="Unassembled WGS sequence"/>
</dbReference>
<comment type="caution">
    <text evidence="1">The sequence shown here is derived from an EMBL/GenBank/DDBJ whole genome shotgun (WGS) entry which is preliminary data.</text>
</comment>
<accession>A0ABU8J3B9</accession>
<name>A0ABU8J3B9_9BURK</name>
<keyword evidence="2" id="KW-1185">Reference proteome</keyword>
<protein>
    <submittedName>
        <fullName evidence="1">Uncharacterized protein</fullName>
    </submittedName>
</protein>
<organism evidence="1 2">
    <name type="scientific">Paraburkholderia bengalensis</name>
    <dbReference type="NCBI Taxonomy" id="2747562"/>
    <lineage>
        <taxon>Bacteria</taxon>
        <taxon>Pseudomonadati</taxon>
        <taxon>Pseudomonadota</taxon>
        <taxon>Betaproteobacteria</taxon>
        <taxon>Burkholderiales</taxon>
        <taxon>Burkholderiaceae</taxon>
        <taxon>Paraburkholderia</taxon>
    </lineage>
</organism>
<evidence type="ECO:0000313" key="1">
    <source>
        <dbReference type="EMBL" id="MEI6002209.1"/>
    </source>
</evidence>
<proteinExistence type="predicted"/>
<evidence type="ECO:0000313" key="2">
    <source>
        <dbReference type="Proteomes" id="UP001386437"/>
    </source>
</evidence>
<gene>
    <name evidence="1" type="ORF">H3V53_35295</name>
</gene>
<dbReference type="RefSeq" id="WP_336601851.1">
    <property type="nucleotide sequence ID" value="NZ_JACFYJ010000100.1"/>
</dbReference>
<sequence length="75" mass="8840">MQPNGYGDGRRLNASYVVESELEHLERAMRQPMMRRLNAGYWRRRVLEVQCGYELTEQQGVRIERMLQQLANCPG</sequence>
<dbReference type="EMBL" id="JACFYJ010000100">
    <property type="protein sequence ID" value="MEI6002209.1"/>
    <property type="molecule type" value="Genomic_DNA"/>
</dbReference>
<reference evidence="1 2" key="1">
    <citation type="journal article" date="2022" name="Arch. Microbiol.">
        <title>Paraburkholderia bengalensis sp. nov. isolated from roots of Oryza sativa, IR64.</title>
        <authorList>
            <person name="Nag P."/>
            <person name="Mondal N."/>
            <person name="Sarkar J."/>
            <person name="Das S."/>
        </authorList>
    </citation>
    <scope>NUCLEOTIDE SEQUENCE [LARGE SCALE GENOMIC DNA]</scope>
    <source>
        <strain evidence="1 2">IR64_4_BI</strain>
    </source>
</reference>